<dbReference type="EC" id="3.2.1.51" evidence="2"/>
<gene>
    <name evidence="7" type="ORF">LEA_08075</name>
</gene>
<evidence type="ECO:0000256" key="4">
    <source>
        <dbReference type="ARBA" id="ARBA00022801"/>
    </source>
</evidence>
<reference evidence="7" key="1">
    <citation type="journal article" date="2013" name="Environ. Microbiol.">
        <title>Microbiota from the distal guts of lean and obese adolescents exhibit partial functional redundancy besides clear differences in community structure.</title>
        <authorList>
            <person name="Ferrer M."/>
            <person name="Ruiz A."/>
            <person name="Lanza F."/>
            <person name="Haange S.B."/>
            <person name="Oberbach A."/>
            <person name="Till H."/>
            <person name="Bargiela R."/>
            <person name="Campoy C."/>
            <person name="Segura M.T."/>
            <person name="Richter M."/>
            <person name="von Bergen M."/>
            <person name="Seifert J."/>
            <person name="Suarez A."/>
        </authorList>
    </citation>
    <scope>NUCLEOTIDE SEQUENCE</scope>
</reference>
<feature type="domain" description="Glycoside hydrolase family 29 N-terminal" evidence="6">
    <location>
        <begin position="14"/>
        <end position="109"/>
    </location>
</feature>
<comment type="caution">
    <text evidence="7">The sequence shown here is derived from an EMBL/GenBank/DDBJ whole genome shotgun (WGS) entry which is preliminary data.</text>
</comment>
<dbReference type="Pfam" id="PF01120">
    <property type="entry name" value="Alpha_L_fucos"/>
    <property type="match status" value="1"/>
</dbReference>
<organism evidence="7">
    <name type="scientific">human gut metagenome</name>
    <dbReference type="NCBI Taxonomy" id="408170"/>
    <lineage>
        <taxon>unclassified sequences</taxon>
        <taxon>metagenomes</taxon>
        <taxon>organismal metagenomes</taxon>
    </lineage>
</organism>
<dbReference type="PANTHER" id="PTHR10030">
    <property type="entry name" value="ALPHA-L-FUCOSIDASE"/>
    <property type="match status" value="1"/>
</dbReference>
<dbReference type="AlphaFoldDB" id="K1TJ63"/>
<evidence type="ECO:0000256" key="3">
    <source>
        <dbReference type="ARBA" id="ARBA00022729"/>
    </source>
</evidence>
<evidence type="ECO:0000259" key="6">
    <source>
        <dbReference type="Pfam" id="PF01120"/>
    </source>
</evidence>
<feature type="non-terminal residue" evidence="7">
    <location>
        <position position="109"/>
    </location>
</feature>
<dbReference type="InterPro" id="IPR000933">
    <property type="entry name" value="Glyco_hydro_29"/>
</dbReference>
<dbReference type="Gene3D" id="3.20.20.80">
    <property type="entry name" value="Glycosidases"/>
    <property type="match status" value="1"/>
</dbReference>
<dbReference type="GO" id="GO:0005764">
    <property type="term" value="C:lysosome"/>
    <property type="evidence" value="ECO:0007669"/>
    <property type="project" value="TreeGrafter"/>
</dbReference>
<evidence type="ECO:0000256" key="1">
    <source>
        <dbReference type="ARBA" id="ARBA00007951"/>
    </source>
</evidence>
<dbReference type="SUPFAM" id="SSF51445">
    <property type="entry name" value="(Trans)glycosidases"/>
    <property type="match status" value="1"/>
</dbReference>
<protein>
    <recommendedName>
        <fullName evidence="2">alpha-L-fucosidase</fullName>
        <ecNumber evidence="2">3.2.1.51</ecNumber>
    </recommendedName>
</protein>
<sequence length="109" mass="13340">MTEKDYLKQIDYVIESGPYTDSWQSLCKHKTPEWYKNAKFGIFIHWGIYSVPAFGNEWYSREMYDKSKPTYRHHRKKYGNQKDFGYKDFIPMFKAENFNPEKWAELFKN</sequence>
<dbReference type="PANTHER" id="PTHR10030:SF37">
    <property type="entry name" value="ALPHA-L-FUCOSIDASE-RELATED"/>
    <property type="match status" value="1"/>
</dbReference>
<accession>K1TJ63</accession>
<dbReference type="GO" id="GO:0016139">
    <property type="term" value="P:glycoside catabolic process"/>
    <property type="evidence" value="ECO:0007669"/>
    <property type="project" value="TreeGrafter"/>
</dbReference>
<keyword evidence="4 7" id="KW-0378">Hydrolase</keyword>
<evidence type="ECO:0000256" key="5">
    <source>
        <dbReference type="ARBA" id="ARBA00023295"/>
    </source>
</evidence>
<dbReference type="SMART" id="SM00812">
    <property type="entry name" value="Alpha_L_fucos"/>
    <property type="match status" value="1"/>
</dbReference>
<keyword evidence="3" id="KW-0732">Signal</keyword>
<dbReference type="InterPro" id="IPR057739">
    <property type="entry name" value="Glyco_hydro_29_N"/>
</dbReference>
<keyword evidence="5 7" id="KW-0326">Glycosidase</keyword>
<proteinExistence type="inferred from homology"/>
<evidence type="ECO:0000256" key="2">
    <source>
        <dbReference type="ARBA" id="ARBA00012662"/>
    </source>
</evidence>
<dbReference type="EMBL" id="AJWY01005351">
    <property type="protein sequence ID" value="EKC69853.1"/>
    <property type="molecule type" value="Genomic_DNA"/>
</dbReference>
<dbReference type="GO" id="GO:0006004">
    <property type="term" value="P:fucose metabolic process"/>
    <property type="evidence" value="ECO:0007669"/>
    <property type="project" value="TreeGrafter"/>
</dbReference>
<name>K1TJ63_9ZZZZ</name>
<dbReference type="GO" id="GO:0004560">
    <property type="term" value="F:alpha-L-fucosidase activity"/>
    <property type="evidence" value="ECO:0007669"/>
    <property type="project" value="UniProtKB-EC"/>
</dbReference>
<dbReference type="InterPro" id="IPR017853">
    <property type="entry name" value="GH"/>
</dbReference>
<comment type="similarity">
    <text evidence="1">Belongs to the glycosyl hydrolase 29 family.</text>
</comment>
<evidence type="ECO:0000313" key="7">
    <source>
        <dbReference type="EMBL" id="EKC69853.1"/>
    </source>
</evidence>